<dbReference type="AlphaFoldDB" id="A0A0D2LIS7"/>
<keyword evidence="4" id="KW-1185">Reference proteome</keyword>
<organism evidence="3 4">
    <name type="scientific">Hypholoma sublateritium (strain FD-334 SS-4)</name>
    <dbReference type="NCBI Taxonomy" id="945553"/>
    <lineage>
        <taxon>Eukaryota</taxon>
        <taxon>Fungi</taxon>
        <taxon>Dikarya</taxon>
        <taxon>Basidiomycota</taxon>
        <taxon>Agaricomycotina</taxon>
        <taxon>Agaricomycetes</taxon>
        <taxon>Agaricomycetidae</taxon>
        <taxon>Agaricales</taxon>
        <taxon>Agaricineae</taxon>
        <taxon>Strophariaceae</taxon>
        <taxon>Hypholoma</taxon>
    </lineage>
</organism>
<feature type="region of interest" description="Disordered" evidence="1">
    <location>
        <begin position="225"/>
        <end position="251"/>
    </location>
</feature>
<dbReference type="Proteomes" id="UP000054270">
    <property type="component" value="Unassembled WGS sequence"/>
</dbReference>
<keyword evidence="2" id="KW-0732">Signal</keyword>
<dbReference type="InterPro" id="IPR038921">
    <property type="entry name" value="YOR389W-like"/>
</dbReference>
<feature type="chain" id="PRO_5002246384" evidence="2">
    <location>
        <begin position="20"/>
        <end position="598"/>
    </location>
</feature>
<evidence type="ECO:0000313" key="3">
    <source>
        <dbReference type="EMBL" id="KJA27547.1"/>
    </source>
</evidence>
<evidence type="ECO:0000256" key="2">
    <source>
        <dbReference type="SAM" id="SignalP"/>
    </source>
</evidence>
<dbReference type="STRING" id="945553.A0A0D2LIS7"/>
<gene>
    <name evidence="3" type="ORF">HYPSUDRAFT_198279</name>
</gene>
<dbReference type="OMA" id="WPMGTVE"/>
<evidence type="ECO:0000256" key="1">
    <source>
        <dbReference type="SAM" id="MobiDB-lite"/>
    </source>
</evidence>
<feature type="compositionally biased region" description="Pro residues" evidence="1">
    <location>
        <begin position="230"/>
        <end position="241"/>
    </location>
</feature>
<dbReference type="OrthoDB" id="10261782at2759"/>
<name>A0A0D2LIS7_HYPSF</name>
<accession>A0A0D2LIS7</accession>
<dbReference type="PANTHER" id="PTHR35204:SF1">
    <property type="entry name" value="ENTEROTOXIN"/>
    <property type="match status" value="1"/>
</dbReference>
<reference evidence="4" key="1">
    <citation type="submission" date="2014-04" db="EMBL/GenBank/DDBJ databases">
        <title>Evolutionary Origins and Diversification of the Mycorrhizal Mutualists.</title>
        <authorList>
            <consortium name="DOE Joint Genome Institute"/>
            <consortium name="Mycorrhizal Genomics Consortium"/>
            <person name="Kohler A."/>
            <person name="Kuo A."/>
            <person name="Nagy L.G."/>
            <person name="Floudas D."/>
            <person name="Copeland A."/>
            <person name="Barry K.W."/>
            <person name="Cichocki N."/>
            <person name="Veneault-Fourrey C."/>
            <person name="LaButti K."/>
            <person name="Lindquist E.A."/>
            <person name="Lipzen A."/>
            <person name="Lundell T."/>
            <person name="Morin E."/>
            <person name="Murat C."/>
            <person name="Riley R."/>
            <person name="Ohm R."/>
            <person name="Sun H."/>
            <person name="Tunlid A."/>
            <person name="Henrissat B."/>
            <person name="Grigoriev I.V."/>
            <person name="Hibbett D.S."/>
            <person name="Martin F."/>
        </authorList>
    </citation>
    <scope>NUCLEOTIDE SEQUENCE [LARGE SCALE GENOMIC DNA]</scope>
    <source>
        <strain evidence="4">FD-334 SS-4</strain>
    </source>
</reference>
<feature type="signal peptide" evidence="2">
    <location>
        <begin position="1"/>
        <end position="19"/>
    </location>
</feature>
<proteinExistence type="predicted"/>
<sequence>MRLRPLNALALLAPAPALAAQAPFASAPPPGGDWSLARAPPANATGHLIFDTVRSLLQHWPNTRYRNGHAIVPGTVPAGTLLYHGTVAPVLPSVPEWTATDPEHSLLFCRPVRAPLSADDAEEDGAGCYHLTLAATRALKVLYFDGSSAAKMRGGPMDSQDLVAWGVVREEKVFAERERIAALCEWAAPLGVDGFVRMEMDFEIMLCDFTAGVEVVSFLNLAAPAERRGPPQPPPREPPPRTAIAPGLPTPRAGAPVGLDTRVLESGSWHNGYPGDARVALDYTRLITLYDAGLAPGLAAVRTGVPRLQHRLAGASAADLARFRAVLDGEVAAWVAEVDAGVVVGGTGSGVDWRTLFNTIAERYAARLEVLAHLLNTTDAGAAGRAQRQLRGMIAPYVLQGATPDFSASSNPAGTAADDDDDEHAWAAGISAQCTTTHTAPIARRAARLTRGERVLLRAAEDTSREICRVLVGLWAEGVERGLGTGTGAELARLGADEAGALVGRWHTRVAALMGWLDWSGYWLRCRPACGFEEMCVLPTWPFFTFPGRRGPQFMERVRDVVERRGVAQEEGDWEDPQPSCMRLVEPVSEEEEMWVLV</sequence>
<dbReference type="PANTHER" id="PTHR35204">
    <property type="entry name" value="YALI0A21131P"/>
    <property type="match status" value="1"/>
</dbReference>
<dbReference type="EMBL" id="KN817524">
    <property type="protein sequence ID" value="KJA27547.1"/>
    <property type="molecule type" value="Genomic_DNA"/>
</dbReference>
<protein>
    <submittedName>
        <fullName evidence="3">Uncharacterized protein</fullName>
    </submittedName>
</protein>
<evidence type="ECO:0000313" key="4">
    <source>
        <dbReference type="Proteomes" id="UP000054270"/>
    </source>
</evidence>